<keyword evidence="1" id="KW-0472">Membrane</keyword>
<keyword evidence="3" id="KW-1185">Reference proteome</keyword>
<gene>
    <name evidence="2" type="ORF">AVEN_268769_1</name>
</gene>
<feature type="transmembrane region" description="Helical" evidence="1">
    <location>
        <begin position="17"/>
        <end position="37"/>
    </location>
</feature>
<organism evidence="2 3">
    <name type="scientific">Araneus ventricosus</name>
    <name type="common">Orbweaver spider</name>
    <name type="synonym">Epeira ventricosa</name>
    <dbReference type="NCBI Taxonomy" id="182803"/>
    <lineage>
        <taxon>Eukaryota</taxon>
        <taxon>Metazoa</taxon>
        <taxon>Ecdysozoa</taxon>
        <taxon>Arthropoda</taxon>
        <taxon>Chelicerata</taxon>
        <taxon>Arachnida</taxon>
        <taxon>Araneae</taxon>
        <taxon>Araneomorphae</taxon>
        <taxon>Entelegynae</taxon>
        <taxon>Araneoidea</taxon>
        <taxon>Araneidae</taxon>
        <taxon>Araneus</taxon>
    </lineage>
</organism>
<dbReference type="EMBL" id="BGPR01004322">
    <property type="protein sequence ID" value="GBM98425.1"/>
    <property type="molecule type" value="Genomic_DNA"/>
</dbReference>
<evidence type="ECO:0000313" key="2">
    <source>
        <dbReference type="EMBL" id="GBM98425.1"/>
    </source>
</evidence>
<comment type="caution">
    <text evidence="2">The sequence shown here is derived from an EMBL/GenBank/DDBJ whole genome shotgun (WGS) entry which is preliminary data.</text>
</comment>
<proteinExistence type="predicted"/>
<dbReference type="Proteomes" id="UP000499080">
    <property type="component" value="Unassembled WGS sequence"/>
</dbReference>
<evidence type="ECO:0000313" key="3">
    <source>
        <dbReference type="Proteomes" id="UP000499080"/>
    </source>
</evidence>
<protein>
    <submittedName>
        <fullName evidence="2">Uncharacterized protein</fullName>
    </submittedName>
</protein>
<dbReference type="AlphaFoldDB" id="A0A4Y2K9Q1"/>
<sequence>MPDRQEHAAKVMECVRYFYALFHFLRSVMSLAALNWLNHEYARRQEYAVKVMGCSWFWRFVSFPVGRCTLAAPELSEPLFAPDGRACR</sequence>
<reference evidence="2 3" key="1">
    <citation type="journal article" date="2019" name="Sci. Rep.">
        <title>Orb-weaving spider Araneus ventricosus genome elucidates the spidroin gene catalogue.</title>
        <authorList>
            <person name="Kono N."/>
            <person name="Nakamura H."/>
            <person name="Ohtoshi R."/>
            <person name="Moran D.A.P."/>
            <person name="Shinohara A."/>
            <person name="Yoshida Y."/>
            <person name="Fujiwara M."/>
            <person name="Mori M."/>
            <person name="Tomita M."/>
            <person name="Arakawa K."/>
        </authorList>
    </citation>
    <scope>NUCLEOTIDE SEQUENCE [LARGE SCALE GENOMIC DNA]</scope>
</reference>
<keyword evidence="1" id="KW-0812">Transmembrane</keyword>
<keyword evidence="1" id="KW-1133">Transmembrane helix</keyword>
<name>A0A4Y2K9Q1_ARAVE</name>
<accession>A0A4Y2K9Q1</accession>
<evidence type="ECO:0000256" key="1">
    <source>
        <dbReference type="SAM" id="Phobius"/>
    </source>
</evidence>